<dbReference type="Proteomes" id="UP000188268">
    <property type="component" value="Unassembled WGS sequence"/>
</dbReference>
<dbReference type="OrthoDB" id="1865546at2759"/>
<name>A0A1R3K9C1_COCAP</name>
<evidence type="ECO:0000313" key="3">
    <source>
        <dbReference type="Proteomes" id="UP000188268"/>
    </source>
</evidence>
<reference evidence="2 3" key="1">
    <citation type="submission" date="2013-09" db="EMBL/GenBank/DDBJ databases">
        <title>Corchorus capsularis genome sequencing.</title>
        <authorList>
            <person name="Alam M."/>
            <person name="Haque M.S."/>
            <person name="Islam M.S."/>
            <person name="Emdad E.M."/>
            <person name="Islam M.M."/>
            <person name="Ahmed B."/>
            <person name="Halim A."/>
            <person name="Hossen Q.M.M."/>
            <person name="Hossain M.Z."/>
            <person name="Ahmed R."/>
            <person name="Khan M.M."/>
            <person name="Islam R."/>
            <person name="Rashid M.M."/>
            <person name="Khan S.A."/>
            <person name="Rahman M.S."/>
            <person name="Alam M."/>
        </authorList>
    </citation>
    <scope>NUCLEOTIDE SEQUENCE [LARGE SCALE GENOMIC DNA]</scope>
    <source>
        <strain evidence="3">cv. CVL-1</strain>
        <tissue evidence="2">Whole seedling</tissue>
    </source>
</reference>
<evidence type="ECO:0000259" key="1">
    <source>
        <dbReference type="Pfam" id="PF23310"/>
    </source>
</evidence>
<comment type="caution">
    <text evidence="2">The sequence shown here is derived from an EMBL/GenBank/DDBJ whole genome shotgun (WGS) entry which is preliminary data.</text>
</comment>
<organism evidence="2 3">
    <name type="scientific">Corchorus capsularis</name>
    <name type="common">Jute</name>
    <dbReference type="NCBI Taxonomy" id="210143"/>
    <lineage>
        <taxon>Eukaryota</taxon>
        <taxon>Viridiplantae</taxon>
        <taxon>Streptophyta</taxon>
        <taxon>Embryophyta</taxon>
        <taxon>Tracheophyta</taxon>
        <taxon>Spermatophyta</taxon>
        <taxon>Magnoliopsida</taxon>
        <taxon>eudicotyledons</taxon>
        <taxon>Gunneridae</taxon>
        <taxon>Pentapetalae</taxon>
        <taxon>rosids</taxon>
        <taxon>malvids</taxon>
        <taxon>Malvales</taxon>
        <taxon>Malvaceae</taxon>
        <taxon>Grewioideae</taxon>
        <taxon>Apeibeae</taxon>
        <taxon>Corchorus</taxon>
    </lineage>
</organism>
<dbReference type="Gramene" id="OMP03681">
    <property type="protein sequence ID" value="OMP03681"/>
    <property type="gene ID" value="CCACVL1_02314"/>
</dbReference>
<dbReference type="EMBL" id="AWWV01005990">
    <property type="protein sequence ID" value="OMP03681.1"/>
    <property type="molecule type" value="Genomic_DNA"/>
</dbReference>
<dbReference type="Pfam" id="PF23310">
    <property type="entry name" value="TPR_27"/>
    <property type="match status" value="1"/>
</dbReference>
<protein>
    <recommendedName>
        <fullName evidence="1">At2g35280-like TPR domain-containing protein</fullName>
    </recommendedName>
</protein>
<keyword evidence="3" id="KW-1185">Reference proteome</keyword>
<dbReference type="PANTHER" id="PTHR33784">
    <property type="entry name" value="OS05G0482100 PROTEIN"/>
    <property type="match status" value="1"/>
</dbReference>
<dbReference type="PANTHER" id="PTHR33784:SF10">
    <property type="entry name" value="F-BOX PROTEIN"/>
    <property type="match status" value="1"/>
</dbReference>
<dbReference type="InterPro" id="IPR057136">
    <property type="entry name" value="At2g35280_TPR_dom"/>
</dbReference>
<sequence>MIKNEIYSNAKEVTNLSTKLGKSLIKLTPGSLLQHSNLNHINCSFFFLLSTRNKTFKQNSTETAKPTILLSDLPLEILAQILSRAASNSAEDYGNAVLSCKRAWKASTCFMIFKEVSLANIGPVPRRNVEVELVQRCAEQGNIDALFRLGLATFFQSRLCHNDAIDMLRKSYDGGHLAAGYMLRLILVICCGPDRMEEGLGLLSGFKVFLGSNLRSQVWKCRATAAGVLTNLSALFPNWAPCEEIDRQLCKNCRTNHEIIITRGVVSSPLPNTWLRPDFHDYEHPHLWQLHVRVPDPLDWAFCHRCFWITEAKFFFTYVRDRCGLDDLPFFTRLQDEFKCFW</sequence>
<feature type="domain" description="At2g35280-like TPR" evidence="1">
    <location>
        <begin position="130"/>
        <end position="224"/>
    </location>
</feature>
<dbReference type="STRING" id="210143.A0A1R3K9C1"/>
<evidence type="ECO:0000313" key="2">
    <source>
        <dbReference type="EMBL" id="OMP03681.1"/>
    </source>
</evidence>
<proteinExistence type="predicted"/>
<accession>A0A1R3K9C1</accession>
<dbReference type="AlphaFoldDB" id="A0A1R3K9C1"/>
<dbReference type="InterPro" id="IPR040338">
    <property type="entry name" value="At1g67623-like"/>
</dbReference>
<gene>
    <name evidence="2" type="ORF">CCACVL1_02314</name>
</gene>